<name>A0A2C9VID3_MANES</name>
<dbReference type="AlphaFoldDB" id="A0A2C9VID3"/>
<evidence type="ECO:0000313" key="1">
    <source>
        <dbReference type="EMBL" id="OAY44404.1"/>
    </source>
</evidence>
<sequence>MAMAVHITQQQPAGRYTNRIIPMYKETLRKRLPPGRKEKRGKWIPIWLLGFASESDMCRSIF</sequence>
<accession>A0A2C9VID3</accession>
<reference evidence="1" key="1">
    <citation type="submission" date="2016-02" db="EMBL/GenBank/DDBJ databases">
        <title>WGS assembly of Manihot esculenta.</title>
        <authorList>
            <person name="Bredeson J.V."/>
            <person name="Prochnik S.E."/>
            <person name="Lyons J.B."/>
            <person name="Schmutz J."/>
            <person name="Grimwood J."/>
            <person name="Vrebalov J."/>
            <person name="Bart R.S."/>
            <person name="Amuge T."/>
            <person name="Ferguson M.E."/>
            <person name="Green R."/>
            <person name="Putnam N."/>
            <person name="Stites J."/>
            <person name="Rounsley S."/>
            <person name="Rokhsar D.S."/>
        </authorList>
    </citation>
    <scope>NUCLEOTIDE SEQUENCE [LARGE SCALE GENOMIC DNA]</scope>
    <source>
        <tissue evidence="1">Leaf</tissue>
    </source>
</reference>
<dbReference type="EMBL" id="CM004394">
    <property type="protein sequence ID" value="OAY44404.1"/>
    <property type="molecule type" value="Genomic_DNA"/>
</dbReference>
<proteinExistence type="predicted"/>
<protein>
    <submittedName>
        <fullName evidence="1">Uncharacterized protein</fullName>
    </submittedName>
</protein>
<gene>
    <name evidence="1" type="ORF">MANES_08G147200</name>
</gene>
<organism evidence="1">
    <name type="scientific">Manihot esculenta</name>
    <name type="common">Cassava</name>
    <name type="synonym">Jatropha manihot</name>
    <dbReference type="NCBI Taxonomy" id="3983"/>
    <lineage>
        <taxon>Eukaryota</taxon>
        <taxon>Viridiplantae</taxon>
        <taxon>Streptophyta</taxon>
        <taxon>Embryophyta</taxon>
        <taxon>Tracheophyta</taxon>
        <taxon>Spermatophyta</taxon>
        <taxon>Magnoliopsida</taxon>
        <taxon>eudicotyledons</taxon>
        <taxon>Gunneridae</taxon>
        <taxon>Pentapetalae</taxon>
        <taxon>rosids</taxon>
        <taxon>fabids</taxon>
        <taxon>Malpighiales</taxon>
        <taxon>Euphorbiaceae</taxon>
        <taxon>Crotonoideae</taxon>
        <taxon>Manihoteae</taxon>
        <taxon>Manihot</taxon>
    </lineage>
</organism>